<name>A0ACC0BU84_CATRO</name>
<comment type="caution">
    <text evidence="1">The sequence shown here is derived from an EMBL/GenBank/DDBJ whole genome shotgun (WGS) entry which is preliminary data.</text>
</comment>
<sequence>MQQTLLFEGVEEMEDDIPQNSSLRDKIYAYRTKALEKYRTKPISYWILLALSSAGMLVGFPTSSLLSRIYFSNGGKSKWLISWTVVAGWPISLLILIPTYFILGVFPTPFNLKLTLSYIFLGFLASADNLMFAYAYAYLPASTAALLSSSTLFFSAFFGYFLAKNKIDSSTINSVVLITSAIVIIALDSDSDKYSYVTDQQYITGFILDIMGSALHGLIFALLELVFVKFLGRRSFHVVLEQQVMVSLFGFLFTTIGVIVNKDFQAVKSEARSFKGGESSYYSVIIWIIVMFQLGILGSIGILFVGSTVLAGIIDAMRVQVTSIAAVVLLHDPMSGFKIVSLVITFWGFASYIYGNRS</sequence>
<reference evidence="2" key="1">
    <citation type="journal article" date="2023" name="Nat. Plants">
        <title>Single-cell RNA sequencing provides a high-resolution roadmap for understanding the multicellular compartmentation of specialized metabolism.</title>
        <authorList>
            <person name="Sun S."/>
            <person name="Shen X."/>
            <person name="Li Y."/>
            <person name="Li Y."/>
            <person name="Wang S."/>
            <person name="Li R."/>
            <person name="Zhang H."/>
            <person name="Shen G."/>
            <person name="Guo B."/>
            <person name="Wei J."/>
            <person name="Xu J."/>
            <person name="St-Pierre B."/>
            <person name="Chen S."/>
            <person name="Sun C."/>
        </authorList>
    </citation>
    <scope>NUCLEOTIDE SEQUENCE [LARGE SCALE GENOMIC DNA]</scope>
</reference>
<dbReference type="Proteomes" id="UP001060085">
    <property type="component" value="Linkage Group LG02"/>
</dbReference>
<evidence type="ECO:0000313" key="2">
    <source>
        <dbReference type="Proteomes" id="UP001060085"/>
    </source>
</evidence>
<organism evidence="1 2">
    <name type="scientific">Catharanthus roseus</name>
    <name type="common">Madagascar periwinkle</name>
    <name type="synonym">Vinca rosea</name>
    <dbReference type="NCBI Taxonomy" id="4058"/>
    <lineage>
        <taxon>Eukaryota</taxon>
        <taxon>Viridiplantae</taxon>
        <taxon>Streptophyta</taxon>
        <taxon>Embryophyta</taxon>
        <taxon>Tracheophyta</taxon>
        <taxon>Spermatophyta</taxon>
        <taxon>Magnoliopsida</taxon>
        <taxon>eudicotyledons</taxon>
        <taxon>Gunneridae</taxon>
        <taxon>Pentapetalae</taxon>
        <taxon>asterids</taxon>
        <taxon>lamiids</taxon>
        <taxon>Gentianales</taxon>
        <taxon>Apocynaceae</taxon>
        <taxon>Rauvolfioideae</taxon>
        <taxon>Vinceae</taxon>
        <taxon>Catharanthinae</taxon>
        <taxon>Catharanthus</taxon>
    </lineage>
</organism>
<evidence type="ECO:0000313" key="1">
    <source>
        <dbReference type="EMBL" id="KAI5676231.1"/>
    </source>
</evidence>
<gene>
    <name evidence="1" type="ORF">M9H77_07181</name>
</gene>
<keyword evidence="2" id="KW-1185">Reference proteome</keyword>
<proteinExistence type="predicted"/>
<dbReference type="EMBL" id="CM044702">
    <property type="protein sequence ID" value="KAI5676231.1"/>
    <property type="molecule type" value="Genomic_DNA"/>
</dbReference>
<accession>A0ACC0BU84</accession>
<protein>
    <submittedName>
        <fullName evidence="1">Uncharacterized protein</fullName>
    </submittedName>
</protein>